<feature type="transmembrane region" description="Helical" evidence="1">
    <location>
        <begin position="106"/>
        <end position="124"/>
    </location>
</feature>
<reference evidence="3" key="3">
    <citation type="submission" date="2023-07" db="EMBL/GenBank/DDBJ databases">
        <title>Characterization of virulence traits, antimicrobial resistance genes carried by mobile genetic elements and competence in Streptococcus suis strains isolated in France.</title>
        <authorList>
            <person name="Dechene-Tempier M."/>
            <person name="Marois-Crehan C."/>
            <person name="De Boisseson C."/>
            <person name="Lucas P."/>
            <person name="Bougeard S."/>
            <person name="Libante V."/>
            <person name="Payot S."/>
        </authorList>
    </citation>
    <scope>NUCLEOTIDE SEQUENCE</scope>
    <source>
        <strain evidence="3">1532</strain>
    </source>
</reference>
<dbReference type="Proteomes" id="UP001272448">
    <property type="component" value="Unassembled WGS sequence"/>
</dbReference>
<evidence type="ECO:0000313" key="4">
    <source>
        <dbReference type="EMBL" id="NVH36098.1"/>
    </source>
</evidence>
<organism evidence="4 5">
    <name type="scientific">Streptococcus suis</name>
    <dbReference type="NCBI Taxonomy" id="1307"/>
    <lineage>
        <taxon>Bacteria</taxon>
        <taxon>Bacillati</taxon>
        <taxon>Bacillota</taxon>
        <taxon>Bacilli</taxon>
        <taxon>Lactobacillales</taxon>
        <taxon>Streptococcaceae</taxon>
        <taxon>Streptococcus</taxon>
    </lineage>
</organism>
<feature type="transmembrane region" description="Helical" evidence="1">
    <location>
        <begin position="255"/>
        <end position="274"/>
    </location>
</feature>
<evidence type="ECO:0000313" key="5">
    <source>
        <dbReference type="Proteomes" id="UP000548355"/>
    </source>
</evidence>
<keyword evidence="1" id="KW-0472">Membrane</keyword>
<keyword evidence="1" id="KW-1133">Transmembrane helix</keyword>
<dbReference type="EMBL" id="JANFMP010000013">
    <property type="protein sequence ID" value="MDG4526973.1"/>
    <property type="molecule type" value="Genomic_DNA"/>
</dbReference>
<evidence type="ECO:0000313" key="3">
    <source>
        <dbReference type="EMBL" id="MDW8635571.1"/>
    </source>
</evidence>
<dbReference type="RefSeq" id="WP_024383742.1">
    <property type="nucleotide sequence ID" value="NZ_BCCT01000014.1"/>
</dbReference>
<accession>A0A0Z7YWN4</accession>
<dbReference type="InterPro" id="IPR045798">
    <property type="entry name" value="TrbL_Firmicutes"/>
</dbReference>
<dbReference type="Pfam" id="PF19478">
    <property type="entry name" value="TrbL_2"/>
    <property type="match status" value="1"/>
</dbReference>
<dbReference type="Proteomes" id="UP001152875">
    <property type="component" value="Unassembled WGS sequence"/>
</dbReference>
<feature type="transmembrane region" description="Helical" evidence="1">
    <location>
        <begin position="164"/>
        <end position="190"/>
    </location>
</feature>
<dbReference type="Proteomes" id="UP000548355">
    <property type="component" value="Unassembled WGS sequence"/>
</dbReference>
<reference evidence="4 5" key="1">
    <citation type="submission" date="2020-06" db="EMBL/GenBank/DDBJ databases">
        <title>Pan-genome analysis of Streptococcus suis serotype 2 revealed genomic diversity among strains of different virulence.</title>
        <authorList>
            <person name="Guo G."/>
            <person name="Zhang W."/>
        </authorList>
    </citation>
    <scope>NUCLEOTIDE SEQUENCE [LARGE SCALE GENOMIC DNA]</scope>
    <source>
        <strain evidence="4 5">ZJ92091101</strain>
    </source>
</reference>
<dbReference type="EMBL" id="JABXEU010000005">
    <property type="protein sequence ID" value="NVH36098.1"/>
    <property type="molecule type" value="Genomic_DNA"/>
</dbReference>
<sequence length="287" mass="31932">MFDIFGKLEEMIQEILLDMIKGTLTSMFTDLNHQLDFVSGQVGQSPSQFNGEVFSFIKHINDSVVLPIAGLVITAVLCLELIQVVMQKNNMAEVDTFEFFKYVIKMWVAVYLVSHAFEFAMAAFDVGQHMIGQATGVIHSETSISSEQITAMVDSLKEKNIGELVGIVFELQVVKLTIQIISLIILIITYGRMFEIYAYSSVAALPFATLGNRDWGQLGHNYIRGLFALALQGLFLVICFGIYAVLLRGVKMTDIHMSVFSILGYTVLLGFMMLKTGSLARSIMNAH</sequence>
<proteinExistence type="predicted"/>
<protein>
    <submittedName>
        <fullName evidence="2">CD0415/CD1112 family protein</fullName>
    </submittedName>
</protein>
<dbReference type="AlphaFoldDB" id="A0A0Z7YWN4"/>
<evidence type="ECO:0000313" key="2">
    <source>
        <dbReference type="EMBL" id="MDG4526973.1"/>
    </source>
</evidence>
<evidence type="ECO:0000256" key="1">
    <source>
        <dbReference type="SAM" id="Phobius"/>
    </source>
</evidence>
<feature type="transmembrane region" description="Helical" evidence="1">
    <location>
        <begin position="225"/>
        <end position="249"/>
    </location>
</feature>
<name>A0A0Z7YWN4_STRSU</name>
<reference evidence="2" key="2">
    <citation type="submission" date="2022-07" db="EMBL/GenBank/DDBJ databases">
        <title>Whole Genome Sequencing of Streptococcus suis.</title>
        <authorList>
            <person name="Dai X."/>
            <person name="Huang J."/>
            <person name="Wang L."/>
        </authorList>
    </citation>
    <scope>NUCLEOTIDE SEQUENCE</scope>
    <source>
        <strain evidence="2">XNB2</strain>
    </source>
</reference>
<keyword evidence="1" id="KW-0812">Transmembrane</keyword>
<comment type="caution">
    <text evidence="4">The sequence shown here is derived from an EMBL/GenBank/DDBJ whole genome shotgun (WGS) entry which is preliminary data.</text>
</comment>
<gene>
    <name evidence="4" type="ORF">HU146_02315</name>
    <name evidence="2" type="ORF">NOL13_06075</name>
    <name evidence="3" type="ORF">Q7V77_07580</name>
</gene>
<feature type="transmembrane region" description="Helical" evidence="1">
    <location>
        <begin position="64"/>
        <end position="86"/>
    </location>
</feature>
<dbReference type="EMBL" id="JAUTFT010000014">
    <property type="protein sequence ID" value="MDW8635571.1"/>
    <property type="molecule type" value="Genomic_DNA"/>
</dbReference>